<protein>
    <recommendedName>
        <fullName evidence="4">NADP-dependent oxidoreductase domain-containing protein</fullName>
    </recommendedName>
</protein>
<reference evidence="5 6" key="1">
    <citation type="journal article" date="2025" name="Microbiol. Resour. Announc.">
        <title>Draft genome sequences for Neonectria magnoliae and Neonectria punicea, canker pathogens of Liriodendron tulipifera and Acer saccharum in West Virginia.</title>
        <authorList>
            <person name="Petronek H.M."/>
            <person name="Kasson M.T."/>
            <person name="Metheny A.M."/>
            <person name="Stauder C.M."/>
            <person name="Lovett B."/>
            <person name="Lynch S.C."/>
            <person name="Garnas J.R."/>
            <person name="Kasson L.R."/>
            <person name="Stajich J.E."/>
        </authorList>
    </citation>
    <scope>NUCLEOTIDE SEQUENCE [LARGE SCALE GENOMIC DNA]</scope>
    <source>
        <strain evidence="5 6">NRRL 64651</strain>
    </source>
</reference>
<evidence type="ECO:0000313" key="5">
    <source>
        <dbReference type="EMBL" id="KAK7424183.1"/>
    </source>
</evidence>
<evidence type="ECO:0000256" key="2">
    <source>
        <dbReference type="ARBA" id="ARBA00023002"/>
    </source>
</evidence>
<keyword evidence="1" id="KW-0521">NADP</keyword>
<accession>A0ABR1HSI4</accession>
<dbReference type="Gene3D" id="3.20.20.100">
    <property type="entry name" value="NADP-dependent oxidoreductase domain"/>
    <property type="match status" value="2"/>
</dbReference>
<proteinExistence type="inferred from homology"/>
<dbReference type="InterPro" id="IPR023210">
    <property type="entry name" value="NADP_OxRdtase_dom"/>
</dbReference>
<feature type="domain" description="NADP-dependent oxidoreductase" evidence="4">
    <location>
        <begin position="75"/>
        <end position="134"/>
    </location>
</feature>
<keyword evidence="2" id="KW-0560">Oxidoreductase</keyword>
<evidence type="ECO:0000313" key="6">
    <source>
        <dbReference type="Proteomes" id="UP001498421"/>
    </source>
</evidence>
<sequence>AYGKWMELRGVRDQMVIATKYSFSYRAYNREKELLQSNFIGNSAKSMYLSVRDSLKKLRTDYIDMLYVHWYVLQVLYLGISDTPAWVVVKANAFARTNGLTPFSMYQGLRNVATRDMEAEIIPMCEDRGMAVVP</sequence>
<feature type="non-terminal residue" evidence="5">
    <location>
        <position position="1"/>
    </location>
</feature>
<dbReference type="Pfam" id="PF00248">
    <property type="entry name" value="Aldo_ket_red"/>
    <property type="match status" value="2"/>
</dbReference>
<gene>
    <name evidence="5" type="ORF">QQZ08_008789</name>
</gene>
<dbReference type="Proteomes" id="UP001498421">
    <property type="component" value="Unassembled WGS sequence"/>
</dbReference>
<dbReference type="EMBL" id="JAZAVK010000093">
    <property type="protein sequence ID" value="KAK7424183.1"/>
    <property type="molecule type" value="Genomic_DNA"/>
</dbReference>
<dbReference type="InterPro" id="IPR050523">
    <property type="entry name" value="AKR_Detox_Biosynth"/>
</dbReference>
<dbReference type="SUPFAM" id="SSF51430">
    <property type="entry name" value="NAD(P)-linked oxidoreductase"/>
    <property type="match status" value="1"/>
</dbReference>
<organism evidence="5 6">
    <name type="scientific">Neonectria magnoliae</name>
    <dbReference type="NCBI Taxonomy" id="2732573"/>
    <lineage>
        <taxon>Eukaryota</taxon>
        <taxon>Fungi</taxon>
        <taxon>Dikarya</taxon>
        <taxon>Ascomycota</taxon>
        <taxon>Pezizomycotina</taxon>
        <taxon>Sordariomycetes</taxon>
        <taxon>Hypocreomycetidae</taxon>
        <taxon>Hypocreales</taxon>
        <taxon>Nectriaceae</taxon>
        <taxon>Neonectria</taxon>
    </lineage>
</organism>
<dbReference type="PANTHER" id="PTHR43364">
    <property type="entry name" value="NADH-SPECIFIC METHYLGLYOXAL REDUCTASE-RELATED"/>
    <property type="match status" value="1"/>
</dbReference>
<comment type="similarity">
    <text evidence="3">Belongs to the aldo/keto reductase family. Aldo/keto reductase 2 subfamily.</text>
</comment>
<dbReference type="PANTHER" id="PTHR43364:SF7">
    <property type="entry name" value="NADP-DEPENDENT OXIDOREDUCTASE DOMAIN-CONTAINING PROTEIN-RELATED"/>
    <property type="match status" value="1"/>
</dbReference>
<feature type="domain" description="NADP-dependent oxidoreductase" evidence="4">
    <location>
        <begin position="2"/>
        <end position="71"/>
    </location>
</feature>
<comment type="caution">
    <text evidence="5">The sequence shown here is derived from an EMBL/GenBank/DDBJ whole genome shotgun (WGS) entry which is preliminary data.</text>
</comment>
<dbReference type="InterPro" id="IPR036812">
    <property type="entry name" value="NAD(P)_OxRdtase_dom_sf"/>
</dbReference>
<name>A0ABR1HSI4_9HYPO</name>
<evidence type="ECO:0000256" key="3">
    <source>
        <dbReference type="ARBA" id="ARBA00038157"/>
    </source>
</evidence>
<evidence type="ECO:0000259" key="4">
    <source>
        <dbReference type="Pfam" id="PF00248"/>
    </source>
</evidence>
<evidence type="ECO:0000256" key="1">
    <source>
        <dbReference type="ARBA" id="ARBA00022857"/>
    </source>
</evidence>
<keyword evidence="6" id="KW-1185">Reference proteome</keyword>